<dbReference type="EMBL" id="BSDX01000001">
    <property type="protein sequence ID" value="GLI54125.1"/>
    <property type="molecule type" value="Genomic_DNA"/>
</dbReference>
<evidence type="ECO:0000313" key="8">
    <source>
        <dbReference type="Proteomes" id="UP001144297"/>
    </source>
</evidence>
<dbReference type="GO" id="GO:0035999">
    <property type="term" value="P:tetrahydrofolate interconversion"/>
    <property type="evidence" value="ECO:0007669"/>
    <property type="project" value="UniProtKB-UniRule"/>
</dbReference>
<dbReference type="InterPro" id="IPR000559">
    <property type="entry name" value="Formate_THF_ligase"/>
</dbReference>
<sequence>MLPEPVSCPDWLIAQEAERRMKSIFQLAEEFDIKKEELIPYGSYIAKIDYRKLYSRIKNNPNGKYIIVTAITPTPFGEGKSTTTIGLTQGLGKRGKKVSCAIRQPSAGPLMNIKGSAAGGGLSQCIPRTEFSLGFTGDINAVMNAHNLAMVALTSRMLHEANYSDEILKKRGLRRLDIDPKRVQMGWVIDFCVQALRKIVIGLGGKKDGITMESRFDIATSSELMAILSLVKDLKELKKRISSIVVAYSKTGNPITTEDLEVSGAMSALMLPAFNPNLIQTIEGQPVFVHAAPFANIAIGQSSIIADMVGLKLNEYHVTECGFGADIGFEKFWNIKCRTSGLKPDVAVLVATLRALKYHGADKDSPKIIPGNPLPKEYIEKNMQWLERGMKNLFHHIKIIKKSGLSIVVCINKFQSDTHEELDFVRKFCEEMGIPVAISEHWQKGGQGALELADFVIDACKNNSNFNFLYENSLPHISRIELIAREIYGADSVEFSPLALEKLQSINSKKEFSDFAICIAKTHLSLSDNPLLRGVPEGWQLFIRDILVFYGAKLIVPVAGEISLMPGTASTPNFRTIDVDLQTGKVTGI</sequence>
<dbReference type="GO" id="GO:0005524">
    <property type="term" value="F:ATP binding"/>
    <property type="evidence" value="ECO:0007669"/>
    <property type="project" value="UniProtKB-UniRule"/>
</dbReference>
<dbReference type="EC" id="6.3.4.3" evidence="6"/>
<name>A0A9W6LLR8_9BACT</name>
<dbReference type="SUPFAM" id="SSF52540">
    <property type="entry name" value="P-loop containing nucleoside triphosphate hydrolases"/>
    <property type="match status" value="1"/>
</dbReference>
<comment type="similarity">
    <text evidence="6">Belongs to the formate--tetrahydrofolate ligase family.</text>
</comment>
<dbReference type="PROSITE" id="PS00721">
    <property type="entry name" value="FTHFS_1"/>
    <property type="match status" value="1"/>
</dbReference>
<organism evidence="7 8">
    <name type="scientific">Thermodesulfovibrio yellowstonii</name>
    <dbReference type="NCBI Taxonomy" id="28262"/>
    <lineage>
        <taxon>Bacteria</taxon>
        <taxon>Pseudomonadati</taxon>
        <taxon>Nitrospirota</taxon>
        <taxon>Thermodesulfovibrionia</taxon>
        <taxon>Thermodesulfovibrionales</taxon>
        <taxon>Thermodesulfovibrionaceae</taxon>
        <taxon>Thermodesulfovibrio</taxon>
    </lineage>
</organism>
<keyword evidence="8" id="KW-1185">Reference proteome</keyword>
<evidence type="ECO:0000256" key="4">
    <source>
        <dbReference type="ARBA" id="ARBA00022741"/>
    </source>
</evidence>
<comment type="pathway">
    <text evidence="1 6">One-carbon metabolism; tetrahydrofolate interconversion.</text>
</comment>
<dbReference type="Gene3D" id="3.30.1510.10">
    <property type="entry name" value="Domain 2, N(10)-formyltetrahydrofolate synthetase"/>
    <property type="match status" value="1"/>
</dbReference>
<keyword evidence="5 6" id="KW-0067">ATP-binding</keyword>
<dbReference type="HAMAP" id="MF_01543">
    <property type="entry name" value="FTHFS"/>
    <property type="match status" value="1"/>
</dbReference>
<feature type="binding site" evidence="6">
    <location>
        <begin position="74"/>
        <end position="81"/>
    </location>
    <ligand>
        <name>ATP</name>
        <dbReference type="ChEBI" id="CHEBI:30616"/>
    </ligand>
</feature>
<dbReference type="AlphaFoldDB" id="A0A9W6LLR8"/>
<reference evidence="7" key="1">
    <citation type="submission" date="2022-12" db="EMBL/GenBank/DDBJ databases">
        <title>Reference genome sequencing for broad-spectrum identification of bacterial and archaeal isolates by mass spectrometry.</title>
        <authorList>
            <person name="Sekiguchi Y."/>
            <person name="Tourlousse D.M."/>
        </authorList>
    </citation>
    <scope>NUCLEOTIDE SEQUENCE</scope>
    <source>
        <strain evidence="7">TSL-P1</strain>
    </source>
</reference>
<keyword evidence="4 6" id="KW-0547">Nucleotide-binding</keyword>
<evidence type="ECO:0000256" key="2">
    <source>
        <dbReference type="ARBA" id="ARBA00022563"/>
    </source>
</evidence>
<dbReference type="Gene3D" id="3.40.50.300">
    <property type="entry name" value="P-loop containing nucleotide triphosphate hydrolases"/>
    <property type="match status" value="1"/>
</dbReference>
<dbReference type="Pfam" id="PF01268">
    <property type="entry name" value="FTHFS"/>
    <property type="match status" value="1"/>
</dbReference>
<evidence type="ECO:0000256" key="6">
    <source>
        <dbReference type="HAMAP-Rule" id="MF_01543"/>
    </source>
</evidence>
<dbReference type="NCBIfam" id="NF010032">
    <property type="entry name" value="PRK13507.1"/>
    <property type="match status" value="1"/>
</dbReference>
<evidence type="ECO:0000256" key="1">
    <source>
        <dbReference type="ARBA" id="ARBA00004777"/>
    </source>
</evidence>
<accession>A0A9W6LLR8</accession>
<protein>
    <recommendedName>
        <fullName evidence="6">Formate--tetrahydrofolate ligase</fullName>
        <ecNumber evidence="6">6.3.4.3</ecNumber>
    </recommendedName>
    <alternativeName>
        <fullName evidence="6">Formyltetrahydrofolate synthetase</fullName>
        <shortName evidence="6">FHS</shortName>
        <shortName evidence="6">FTHFS</shortName>
    </alternativeName>
</protein>
<dbReference type="InterPro" id="IPR027417">
    <property type="entry name" value="P-loop_NTPase"/>
</dbReference>
<evidence type="ECO:0000313" key="7">
    <source>
        <dbReference type="EMBL" id="GLI54125.1"/>
    </source>
</evidence>
<proteinExistence type="inferred from homology"/>
<evidence type="ECO:0000256" key="5">
    <source>
        <dbReference type="ARBA" id="ARBA00022840"/>
    </source>
</evidence>
<dbReference type="InterPro" id="IPR020628">
    <property type="entry name" value="Formate_THF_ligase_CS"/>
</dbReference>
<gene>
    <name evidence="6 7" type="primary">fhs</name>
    <name evidence="7" type="ORF">TISLANDTSLP1_18180</name>
</gene>
<dbReference type="CDD" id="cd00477">
    <property type="entry name" value="FTHFS"/>
    <property type="match status" value="1"/>
</dbReference>
<keyword evidence="3 6" id="KW-0436">Ligase</keyword>
<dbReference type="Gene3D" id="3.10.410.10">
    <property type="entry name" value="Formyltetrahydrofolate synthetase, domain 3"/>
    <property type="match status" value="1"/>
</dbReference>
<comment type="catalytic activity">
    <reaction evidence="6">
        <text>(6S)-5,6,7,8-tetrahydrofolate + formate + ATP = (6R)-10-formyltetrahydrofolate + ADP + phosphate</text>
        <dbReference type="Rhea" id="RHEA:20221"/>
        <dbReference type="ChEBI" id="CHEBI:15740"/>
        <dbReference type="ChEBI" id="CHEBI:30616"/>
        <dbReference type="ChEBI" id="CHEBI:43474"/>
        <dbReference type="ChEBI" id="CHEBI:57453"/>
        <dbReference type="ChEBI" id="CHEBI:195366"/>
        <dbReference type="ChEBI" id="CHEBI:456216"/>
        <dbReference type="EC" id="6.3.4.3"/>
    </reaction>
</comment>
<dbReference type="Proteomes" id="UP001144297">
    <property type="component" value="Unassembled WGS sequence"/>
</dbReference>
<comment type="caution">
    <text evidence="7">The sequence shown here is derived from an EMBL/GenBank/DDBJ whole genome shotgun (WGS) entry which is preliminary data.</text>
</comment>
<evidence type="ECO:0000256" key="3">
    <source>
        <dbReference type="ARBA" id="ARBA00022598"/>
    </source>
</evidence>
<keyword evidence="2 6" id="KW-0554">One-carbon metabolism</keyword>
<dbReference type="GO" id="GO:0004329">
    <property type="term" value="F:formate-tetrahydrofolate ligase activity"/>
    <property type="evidence" value="ECO:0007669"/>
    <property type="project" value="UniProtKB-UniRule"/>
</dbReference>